<feature type="transmembrane region" description="Helical" evidence="1">
    <location>
        <begin position="35"/>
        <end position="55"/>
    </location>
</feature>
<keyword evidence="1" id="KW-0812">Transmembrane</keyword>
<keyword evidence="3" id="KW-1185">Reference proteome</keyword>
<protein>
    <submittedName>
        <fullName evidence="2">Uncharacterized protein</fullName>
    </submittedName>
</protein>
<dbReference type="Proteomes" id="UP001596620">
    <property type="component" value="Unassembled WGS sequence"/>
</dbReference>
<evidence type="ECO:0000256" key="1">
    <source>
        <dbReference type="SAM" id="Phobius"/>
    </source>
</evidence>
<gene>
    <name evidence="2" type="ORF">ACFQU8_07935</name>
</gene>
<keyword evidence="1" id="KW-0472">Membrane</keyword>
<sequence>MTKHNRMGLTASLFALVGIPVIFLIISLYTGDWGFFLLSLPAAFVAGLSGLITTIQQIKKDKSDGTES</sequence>
<dbReference type="EMBL" id="JBHTGR010000016">
    <property type="protein sequence ID" value="MFC7747165.1"/>
    <property type="molecule type" value="Genomic_DNA"/>
</dbReference>
<dbReference type="RefSeq" id="WP_382358685.1">
    <property type="nucleotide sequence ID" value="NZ_JBHTGR010000016.1"/>
</dbReference>
<name>A0ABW2UV84_9BACI</name>
<accession>A0ABW2UV84</accession>
<proteinExistence type="predicted"/>
<comment type="caution">
    <text evidence="2">The sequence shown here is derived from an EMBL/GenBank/DDBJ whole genome shotgun (WGS) entry which is preliminary data.</text>
</comment>
<evidence type="ECO:0000313" key="3">
    <source>
        <dbReference type="Proteomes" id="UP001596620"/>
    </source>
</evidence>
<keyword evidence="1" id="KW-1133">Transmembrane helix</keyword>
<feature type="transmembrane region" description="Helical" evidence="1">
    <location>
        <begin position="7"/>
        <end position="29"/>
    </location>
</feature>
<organism evidence="2 3">
    <name type="scientific">Lentibacillus kimchii</name>
    <dbReference type="NCBI Taxonomy" id="1542911"/>
    <lineage>
        <taxon>Bacteria</taxon>
        <taxon>Bacillati</taxon>
        <taxon>Bacillota</taxon>
        <taxon>Bacilli</taxon>
        <taxon>Bacillales</taxon>
        <taxon>Bacillaceae</taxon>
        <taxon>Lentibacillus</taxon>
    </lineage>
</organism>
<evidence type="ECO:0000313" key="2">
    <source>
        <dbReference type="EMBL" id="MFC7747165.1"/>
    </source>
</evidence>
<reference evidence="3" key="1">
    <citation type="journal article" date="2019" name="Int. J. Syst. Evol. Microbiol.">
        <title>The Global Catalogue of Microorganisms (GCM) 10K type strain sequencing project: providing services to taxonomists for standard genome sequencing and annotation.</title>
        <authorList>
            <consortium name="The Broad Institute Genomics Platform"/>
            <consortium name="The Broad Institute Genome Sequencing Center for Infectious Disease"/>
            <person name="Wu L."/>
            <person name="Ma J."/>
        </authorList>
    </citation>
    <scope>NUCLEOTIDE SEQUENCE [LARGE SCALE GENOMIC DNA]</scope>
    <source>
        <strain evidence="3">JCM 30234</strain>
    </source>
</reference>